<dbReference type="GO" id="GO:0022857">
    <property type="term" value="F:transmembrane transporter activity"/>
    <property type="evidence" value="ECO:0007669"/>
    <property type="project" value="InterPro"/>
</dbReference>
<evidence type="ECO:0000313" key="7">
    <source>
        <dbReference type="Proteomes" id="UP000192578"/>
    </source>
</evidence>
<feature type="transmembrane region" description="Helical" evidence="5">
    <location>
        <begin position="214"/>
        <end position="234"/>
    </location>
</feature>
<dbReference type="AlphaFoldDB" id="A0A1W0WBV8"/>
<dbReference type="OrthoDB" id="5296287at2759"/>
<evidence type="ECO:0000256" key="5">
    <source>
        <dbReference type="SAM" id="Phobius"/>
    </source>
</evidence>
<dbReference type="InterPro" id="IPR005828">
    <property type="entry name" value="MFS_sugar_transport-like"/>
</dbReference>
<dbReference type="EMBL" id="MTYJ01000139">
    <property type="protein sequence ID" value="OQV12689.1"/>
    <property type="molecule type" value="Genomic_DNA"/>
</dbReference>
<feature type="transmembrane region" description="Helical" evidence="5">
    <location>
        <begin position="181"/>
        <end position="202"/>
    </location>
</feature>
<evidence type="ECO:0000256" key="2">
    <source>
        <dbReference type="ARBA" id="ARBA00022692"/>
    </source>
</evidence>
<dbReference type="SUPFAM" id="SSF103473">
    <property type="entry name" value="MFS general substrate transporter"/>
    <property type="match status" value="1"/>
</dbReference>
<comment type="caution">
    <text evidence="6">The sequence shown here is derived from an EMBL/GenBank/DDBJ whole genome shotgun (WGS) entry which is preliminary data.</text>
</comment>
<dbReference type="Gene3D" id="1.20.1250.20">
    <property type="entry name" value="MFS general substrate transporter like domains"/>
    <property type="match status" value="1"/>
</dbReference>
<feature type="transmembrane region" description="Helical" evidence="5">
    <location>
        <begin position="272"/>
        <end position="294"/>
    </location>
</feature>
<keyword evidence="7" id="KW-1185">Reference proteome</keyword>
<dbReference type="PANTHER" id="PTHR24064">
    <property type="entry name" value="SOLUTE CARRIER FAMILY 22 MEMBER"/>
    <property type="match status" value="1"/>
</dbReference>
<comment type="subcellular location">
    <subcellularLocation>
        <location evidence="1">Membrane</location>
        <topology evidence="1">Multi-pass membrane protein</topology>
    </subcellularLocation>
</comment>
<proteinExistence type="predicted"/>
<sequence>MEWIPSNRRGFFATICQFFFTLAGIALSVGAFFLQDWRLIQIVLAVSNAAAVTYFWFAPEPLQWLMLNNQVDKARIIWRQIAEFNRVELSVEDVRELESFQYKKTEKTYSMLDCFRTPGIRRNTLLACFAWFATFMTYLGLSFVITDIAPNLYHNLIIGGVMELIPCALAAYLVAKYGPKYPLLSYFVSGGILAIIVAVIPASSYTASMAKNSLAILCRMCLLGCMSTVTFFTVELFPTVIRNSAYGLCAAAMHIGGMVSHELFFLENVSTFKGIPVLVLGVIALLGGLATFFLPQTNGKMTDTIEEAEEVALDMETMVKPPLLEFLRKRKVVTVAKPQPSTERIEFTSTSFN</sequence>
<dbReference type="InterPro" id="IPR036259">
    <property type="entry name" value="MFS_trans_sf"/>
</dbReference>
<protein>
    <submittedName>
        <fullName evidence="6">Solute carrier family 22 member 6-A</fullName>
    </submittedName>
</protein>
<dbReference type="Proteomes" id="UP000192578">
    <property type="component" value="Unassembled WGS sequence"/>
</dbReference>
<dbReference type="Pfam" id="PF00083">
    <property type="entry name" value="Sugar_tr"/>
    <property type="match status" value="1"/>
</dbReference>
<accession>A0A1W0WBV8</accession>
<keyword evidence="3 5" id="KW-1133">Transmembrane helix</keyword>
<feature type="transmembrane region" description="Helical" evidence="5">
    <location>
        <begin position="152"/>
        <end position="174"/>
    </location>
</feature>
<gene>
    <name evidence="6" type="ORF">BV898_13097</name>
</gene>
<keyword evidence="2 5" id="KW-0812">Transmembrane</keyword>
<name>A0A1W0WBV8_HYPEX</name>
<feature type="transmembrane region" description="Helical" evidence="5">
    <location>
        <begin position="12"/>
        <end position="33"/>
    </location>
</feature>
<organism evidence="6 7">
    <name type="scientific">Hypsibius exemplaris</name>
    <name type="common">Freshwater tardigrade</name>
    <dbReference type="NCBI Taxonomy" id="2072580"/>
    <lineage>
        <taxon>Eukaryota</taxon>
        <taxon>Metazoa</taxon>
        <taxon>Ecdysozoa</taxon>
        <taxon>Tardigrada</taxon>
        <taxon>Eutardigrada</taxon>
        <taxon>Parachela</taxon>
        <taxon>Hypsibioidea</taxon>
        <taxon>Hypsibiidae</taxon>
        <taxon>Hypsibius</taxon>
    </lineage>
</organism>
<reference evidence="7" key="1">
    <citation type="submission" date="2017-01" db="EMBL/GenBank/DDBJ databases">
        <title>Comparative genomics of anhydrobiosis in the tardigrade Hypsibius dujardini.</title>
        <authorList>
            <person name="Yoshida Y."/>
            <person name="Koutsovoulos G."/>
            <person name="Laetsch D."/>
            <person name="Stevens L."/>
            <person name="Kumar S."/>
            <person name="Horikawa D."/>
            <person name="Ishino K."/>
            <person name="Komine S."/>
            <person name="Tomita M."/>
            <person name="Blaxter M."/>
            <person name="Arakawa K."/>
        </authorList>
    </citation>
    <scope>NUCLEOTIDE SEQUENCE [LARGE SCALE GENOMIC DNA]</scope>
    <source>
        <strain evidence="7">Z151</strain>
    </source>
</reference>
<feature type="transmembrane region" description="Helical" evidence="5">
    <location>
        <begin position="246"/>
        <end position="266"/>
    </location>
</feature>
<evidence type="ECO:0000256" key="4">
    <source>
        <dbReference type="ARBA" id="ARBA00023136"/>
    </source>
</evidence>
<keyword evidence="4 5" id="KW-0472">Membrane</keyword>
<evidence type="ECO:0000256" key="1">
    <source>
        <dbReference type="ARBA" id="ARBA00004141"/>
    </source>
</evidence>
<dbReference type="GO" id="GO:0016020">
    <property type="term" value="C:membrane"/>
    <property type="evidence" value="ECO:0007669"/>
    <property type="project" value="UniProtKB-SubCell"/>
</dbReference>
<feature type="transmembrane region" description="Helical" evidence="5">
    <location>
        <begin position="39"/>
        <end position="57"/>
    </location>
</feature>
<evidence type="ECO:0000313" key="6">
    <source>
        <dbReference type="EMBL" id="OQV12689.1"/>
    </source>
</evidence>
<evidence type="ECO:0000256" key="3">
    <source>
        <dbReference type="ARBA" id="ARBA00022989"/>
    </source>
</evidence>
<feature type="transmembrane region" description="Helical" evidence="5">
    <location>
        <begin position="125"/>
        <end position="146"/>
    </location>
</feature>